<comment type="caution">
    <text evidence="3">The sequence shown here is derived from an EMBL/GenBank/DDBJ whole genome shotgun (WGS) entry which is preliminary data.</text>
</comment>
<dbReference type="InterPro" id="IPR002201">
    <property type="entry name" value="Glyco_trans_9"/>
</dbReference>
<dbReference type="OrthoDB" id="9807356at2"/>
<reference evidence="3 4" key="1">
    <citation type="submission" date="2018-09" db="EMBL/GenBank/DDBJ databases">
        <title>YIM 75000 draft genome.</title>
        <authorList>
            <person name="Tang S."/>
            <person name="Feng Y."/>
        </authorList>
    </citation>
    <scope>NUCLEOTIDE SEQUENCE [LARGE SCALE GENOMIC DNA]</scope>
    <source>
        <strain evidence="3 4">YIM 75000</strain>
    </source>
</reference>
<dbReference type="Proteomes" id="UP000265614">
    <property type="component" value="Unassembled WGS sequence"/>
</dbReference>
<evidence type="ECO:0000313" key="4">
    <source>
        <dbReference type="Proteomes" id="UP000265614"/>
    </source>
</evidence>
<organism evidence="3 4">
    <name type="scientific">Vallicoccus soli</name>
    <dbReference type="NCBI Taxonomy" id="2339232"/>
    <lineage>
        <taxon>Bacteria</taxon>
        <taxon>Bacillati</taxon>
        <taxon>Actinomycetota</taxon>
        <taxon>Actinomycetes</taxon>
        <taxon>Motilibacterales</taxon>
        <taxon>Vallicoccaceae</taxon>
        <taxon>Vallicoccus</taxon>
    </lineage>
</organism>
<dbReference type="PANTHER" id="PTHR30160">
    <property type="entry name" value="TETRAACYLDISACCHARIDE 4'-KINASE-RELATED"/>
    <property type="match status" value="1"/>
</dbReference>
<keyword evidence="2 3" id="KW-0808">Transferase</keyword>
<proteinExistence type="predicted"/>
<keyword evidence="1" id="KW-0328">Glycosyltransferase</keyword>
<sequence>MRGPRARHHDVGGALLPVRLLVLRALGLGDALTGLPALRGLRRAWPGARVVLATGPAAGGLLRRAGVVDEVVPAGEDLAPLAWTGDGHVAVNLHGRGPRSHRLLLATRPARLVAFAHPDVPGVPGPAWDEREHEVRRWARLVPSYELDPADLLLPPAQDAPAVEGAVVVHPGAAYAARRWPAERFAAVARALASEGRRVVVTGSAPERPLAEEVARGLGPGAVLAGALDLPGMVALLQSAALVVVGDTGVGHLATACGAPAVHLFGPEPPGRWAPLVHPERHAVLWHGVEGVDTGGGGRAGVPDPLTLRITVDEVLAAARRLLP</sequence>
<protein>
    <submittedName>
        <fullName evidence="3">Glycosyltransferase family 9 protein</fullName>
    </submittedName>
</protein>
<dbReference type="SUPFAM" id="SSF53756">
    <property type="entry name" value="UDP-Glycosyltransferase/glycogen phosphorylase"/>
    <property type="match status" value="1"/>
</dbReference>
<dbReference type="Pfam" id="PF01075">
    <property type="entry name" value="Glyco_transf_9"/>
    <property type="match status" value="1"/>
</dbReference>
<dbReference type="InterPro" id="IPR051199">
    <property type="entry name" value="LPS_LOS_Heptosyltrfase"/>
</dbReference>
<dbReference type="PANTHER" id="PTHR30160:SF1">
    <property type="entry name" value="LIPOPOLYSACCHARIDE 1,2-N-ACETYLGLUCOSAMINETRANSFERASE-RELATED"/>
    <property type="match status" value="1"/>
</dbReference>
<dbReference type="GO" id="GO:0008713">
    <property type="term" value="F:ADP-heptose-lipopolysaccharide heptosyltransferase activity"/>
    <property type="evidence" value="ECO:0007669"/>
    <property type="project" value="TreeGrafter"/>
</dbReference>
<dbReference type="GO" id="GO:0005829">
    <property type="term" value="C:cytosol"/>
    <property type="evidence" value="ECO:0007669"/>
    <property type="project" value="TreeGrafter"/>
</dbReference>
<evidence type="ECO:0000256" key="1">
    <source>
        <dbReference type="ARBA" id="ARBA00022676"/>
    </source>
</evidence>
<dbReference type="CDD" id="cd03789">
    <property type="entry name" value="GT9_LPS_heptosyltransferase"/>
    <property type="match status" value="1"/>
</dbReference>
<evidence type="ECO:0000256" key="2">
    <source>
        <dbReference type="ARBA" id="ARBA00022679"/>
    </source>
</evidence>
<dbReference type="EMBL" id="QZEZ01000008">
    <property type="protein sequence ID" value="RJK93884.1"/>
    <property type="molecule type" value="Genomic_DNA"/>
</dbReference>
<dbReference type="AlphaFoldDB" id="A0A3A3YVI7"/>
<dbReference type="GO" id="GO:0009244">
    <property type="term" value="P:lipopolysaccharide core region biosynthetic process"/>
    <property type="evidence" value="ECO:0007669"/>
    <property type="project" value="TreeGrafter"/>
</dbReference>
<keyword evidence="4" id="KW-1185">Reference proteome</keyword>
<gene>
    <name evidence="3" type="ORF">D5H78_15870</name>
</gene>
<name>A0A3A3YVI7_9ACTN</name>
<accession>A0A3A3YVI7</accession>
<dbReference type="Gene3D" id="3.40.50.2000">
    <property type="entry name" value="Glycogen Phosphorylase B"/>
    <property type="match status" value="2"/>
</dbReference>
<evidence type="ECO:0000313" key="3">
    <source>
        <dbReference type="EMBL" id="RJK93884.1"/>
    </source>
</evidence>